<dbReference type="STRING" id="720554.Clocl_2907"/>
<dbReference type="Pfam" id="PF20076">
    <property type="entry name" value="DUF6472"/>
    <property type="match status" value="1"/>
</dbReference>
<dbReference type="OrthoDB" id="1823132at2"/>
<evidence type="ECO:0000259" key="1">
    <source>
        <dbReference type="Pfam" id="PF20076"/>
    </source>
</evidence>
<keyword evidence="3" id="KW-1185">Reference proteome</keyword>
<sequence length="60" mass="7535">MKGKSKCEYCVNYIFDDEYNYYVCQVNLDEDEMVRFMKKSYDNCPYFRFHDEYKTVRKQI</sequence>
<protein>
    <recommendedName>
        <fullName evidence="1">DUF6472 domain-containing protein</fullName>
    </recommendedName>
</protein>
<name>G8LTF9_ACECE</name>
<dbReference type="EMBL" id="CP003065">
    <property type="protein sequence ID" value="AEV69454.1"/>
    <property type="molecule type" value="Genomic_DNA"/>
</dbReference>
<dbReference type="eggNOG" id="ENOG5033A60">
    <property type="taxonomic scope" value="Bacteria"/>
</dbReference>
<proteinExistence type="predicted"/>
<evidence type="ECO:0000313" key="3">
    <source>
        <dbReference type="Proteomes" id="UP000005435"/>
    </source>
</evidence>
<organism evidence="2 3">
    <name type="scientific">Acetivibrio clariflavus (strain DSM 19732 / NBRC 101661 / EBR45)</name>
    <name type="common">Clostridium clariflavum</name>
    <dbReference type="NCBI Taxonomy" id="720554"/>
    <lineage>
        <taxon>Bacteria</taxon>
        <taxon>Bacillati</taxon>
        <taxon>Bacillota</taxon>
        <taxon>Clostridia</taxon>
        <taxon>Eubacteriales</taxon>
        <taxon>Oscillospiraceae</taxon>
        <taxon>Acetivibrio</taxon>
    </lineage>
</organism>
<dbReference type="Proteomes" id="UP000005435">
    <property type="component" value="Chromosome"/>
</dbReference>
<dbReference type="AlphaFoldDB" id="G8LTF9"/>
<dbReference type="HOGENOM" id="CLU_193593_0_0_9"/>
<evidence type="ECO:0000313" key="2">
    <source>
        <dbReference type="EMBL" id="AEV69454.1"/>
    </source>
</evidence>
<dbReference type="RefSeq" id="WP_014256003.1">
    <property type="nucleotide sequence ID" value="NC_016627.1"/>
</dbReference>
<dbReference type="KEGG" id="ccl:Clocl_2907"/>
<reference evidence="3" key="1">
    <citation type="submission" date="2011-12" db="EMBL/GenBank/DDBJ databases">
        <title>Complete sequence of Clostridium clariflavum DSM 19732.</title>
        <authorList>
            <consortium name="US DOE Joint Genome Institute"/>
            <person name="Lucas S."/>
            <person name="Han J."/>
            <person name="Lapidus A."/>
            <person name="Cheng J.-F."/>
            <person name="Goodwin L."/>
            <person name="Pitluck S."/>
            <person name="Peters L."/>
            <person name="Teshima H."/>
            <person name="Detter J.C."/>
            <person name="Han C."/>
            <person name="Tapia R."/>
            <person name="Land M."/>
            <person name="Hauser L."/>
            <person name="Kyrpides N."/>
            <person name="Ivanova N."/>
            <person name="Pagani I."/>
            <person name="Kitzmiller T."/>
            <person name="Lynd L."/>
            <person name="Izquierdo J."/>
            <person name="Woyke T."/>
        </authorList>
    </citation>
    <scope>NUCLEOTIDE SEQUENCE [LARGE SCALE GENOMIC DNA]</scope>
    <source>
        <strain evidence="3">DSM 19732 / NBRC 101661 / EBR45</strain>
    </source>
</reference>
<feature type="domain" description="DUF6472" evidence="1">
    <location>
        <begin position="4"/>
        <end position="60"/>
    </location>
</feature>
<accession>G8LTF9</accession>
<gene>
    <name evidence="2" type="ordered locus">Clocl_2907</name>
</gene>
<dbReference type="InterPro" id="IPR045525">
    <property type="entry name" value="DUF6472"/>
</dbReference>
<reference evidence="2 3" key="2">
    <citation type="journal article" date="2012" name="Stand. Genomic Sci.">
        <title>Complete Genome Sequence of Clostridium clariflavum DSM 19732.</title>
        <authorList>
            <person name="Izquierdo J.A."/>
            <person name="Goodwin L."/>
            <person name="Davenport K.W."/>
            <person name="Teshima H."/>
            <person name="Bruce D."/>
            <person name="Detter C."/>
            <person name="Tapia R."/>
            <person name="Han S."/>
            <person name="Land M."/>
            <person name="Hauser L."/>
            <person name="Jeffries C.D."/>
            <person name="Han J."/>
            <person name="Pitluck S."/>
            <person name="Nolan M."/>
            <person name="Chen A."/>
            <person name="Huntemann M."/>
            <person name="Mavromatis K."/>
            <person name="Mikhailova N."/>
            <person name="Liolios K."/>
            <person name="Woyke T."/>
            <person name="Lynd L.R."/>
        </authorList>
    </citation>
    <scope>NUCLEOTIDE SEQUENCE [LARGE SCALE GENOMIC DNA]</scope>
    <source>
        <strain evidence="3">DSM 19732 / NBRC 101661 / EBR45</strain>
    </source>
</reference>